<evidence type="ECO:0000256" key="1">
    <source>
        <dbReference type="SAM" id="SignalP"/>
    </source>
</evidence>
<comment type="caution">
    <text evidence="2">The sequence shown here is derived from an EMBL/GenBank/DDBJ whole genome shotgun (WGS) entry which is preliminary data.</text>
</comment>
<name>A0A7W4UGB2_9CELL</name>
<accession>A0A7W4UGB2</accession>
<proteinExistence type="predicted"/>
<dbReference type="AlphaFoldDB" id="A0A7W4UGB2"/>
<gene>
    <name evidence="2" type="ORF">FHR80_002577</name>
</gene>
<feature type="signal peptide" evidence="1">
    <location>
        <begin position="1"/>
        <end position="30"/>
    </location>
</feature>
<reference evidence="2 3" key="1">
    <citation type="submission" date="2020-08" db="EMBL/GenBank/DDBJ databases">
        <title>The Agave Microbiome: Exploring the role of microbial communities in plant adaptations to desert environments.</title>
        <authorList>
            <person name="Partida-Martinez L.P."/>
        </authorList>
    </citation>
    <scope>NUCLEOTIDE SEQUENCE [LARGE SCALE GENOMIC DNA]</scope>
    <source>
        <strain evidence="2 3">RAS26</strain>
    </source>
</reference>
<keyword evidence="1" id="KW-0732">Signal</keyword>
<dbReference type="EMBL" id="JACHVX010000003">
    <property type="protein sequence ID" value="MBB2923652.1"/>
    <property type="molecule type" value="Genomic_DNA"/>
</dbReference>
<dbReference type="Proteomes" id="UP000518206">
    <property type="component" value="Unassembled WGS sequence"/>
</dbReference>
<sequence length="602" mass="61964">MPSSWTRVRVAAAALALVVLPGAAWDGARAADAGPTSPVATTVVLTGPAEAVGACELTGVRAKVTAADGSDVNVRGGLTFTRDAWTLQPVDVVQGGAAHDGLWAPCAEGPVVFTARFADPSGVYAPSVSEPVSVSVVRRQPWLELWANPTVPWGKAVQVVTQYDGFGTAVVARDLHLTVDGVEYEPRLLQPATSIQDTYIRGLDTGRHTISVHLPETSWHLGSGVKTVTVDVLPTHGTFHVMPPTRLLDTRRVPEWCTPEACPPHPVFGTSIDITPTIDRHYGFPERTTAVALNVTSTHAHAPGFLAVTSGDSGAAPSFSTGNLWPGQDVATMTFAGVGSYGDVDVHLGSPSHLVADAVGYWTDDRTGAYVQPLTPTRVLDTRGSPRVGAGDRRVQVVGAAPVPASATAVVLNVTSTDSTGPGFVSARASGAPVDDTSVLNMVHGADRSNLAVVALGPDGAVALRALVSPTHLVADVVGYLSPETGQTTGPLTPKRIFDSRTAETRARAGDVTVQVAGRGGVPEDASGVWLSVTTTQSAAPGHVIVWPGGAAPVASASNQVPGQDIAALTLVPLAPDGTVSVRRSAATHVILDVVGVVDAPA</sequence>
<evidence type="ECO:0008006" key="4">
    <source>
        <dbReference type="Google" id="ProtNLM"/>
    </source>
</evidence>
<dbReference type="RefSeq" id="WP_183296461.1">
    <property type="nucleotide sequence ID" value="NZ_JACHVX010000003.1"/>
</dbReference>
<reference evidence="2 3" key="2">
    <citation type="submission" date="2020-08" db="EMBL/GenBank/DDBJ databases">
        <authorList>
            <person name="Partida-Martinez L."/>
            <person name="Huntemann M."/>
            <person name="Clum A."/>
            <person name="Wang J."/>
            <person name="Palaniappan K."/>
            <person name="Ritter S."/>
            <person name="Chen I.-M."/>
            <person name="Stamatis D."/>
            <person name="Reddy T."/>
            <person name="O'Malley R."/>
            <person name="Daum C."/>
            <person name="Shapiro N."/>
            <person name="Ivanova N."/>
            <person name="Kyrpides N."/>
            <person name="Woyke T."/>
        </authorList>
    </citation>
    <scope>NUCLEOTIDE SEQUENCE [LARGE SCALE GENOMIC DNA]</scope>
    <source>
        <strain evidence="2 3">RAS26</strain>
    </source>
</reference>
<evidence type="ECO:0000313" key="3">
    <source>
        <dbReference type="Proteomes" id="UP000518206"/>
    </source>
</evidence>
<organism evidence="2 3">
    <name type="scientific">Cellulomonas cellasea</name>
    <dbReference type="NCBI Taxonomy" id="43670"/>
    <lineage>
        <taxon>Bacteria</taxon>
        <taxon>Bacillati</taxon>
        <taxon>Actinomycetota</taxon>
        <taxon>Actinomycetes</taxon>
        <taxon>Micrococcales</taxon>
        <taxon>Cellulomonadaceae</taxon>
        <taxon>Cellulomonas</taxon>
    </lineage>
</organism>
<protein>
    <recommendedName>
        <fullName evidence="4">Bacterial Ig-like domain-containing protein</fullName>
    </recommendedName>
</protein>
<feature type="chain" id="PRO_5030568453" description="Bacterial Ig-like domain-containing protein" evidence="1">
    <location>
        <begin position="31"/>
        <end position="602"/>
    </location>
</feature>
<evidence type="ECO:0000313" key="2">
    <source>
        <dbReference type="EMBL" id="MBB2923652.1"/>
    </source>
</evidence>